<sequence length="162" mass="18899">MVEETATDTKSNPWVVPEIEEETATDTKSNPWVVPEIEENDGPTLSGRTWYNVNELLLNWGSVNTWCTPPKPWMTRDGRSPRQRDSTRDAFFIHTGPPGAMCTDVYSVTIPLNHPMVVLLIVMTAFYYYLSTYISYLAGYFWYHFFWDERTRRRTEKDSAAR</sequence>
<dbReference type="AlphaFoldDB" id="A0A7R8ZWZ2"/>
<evidence type="ECO:0000313" key="1">
    <source>
        <dbReference type="EMBL" id="CAD7234839.1"/>
    </source>
</evidence>
<organism evidence="1">
    <name type="scientific">Cyprideis torosa</name>
    <dbReference type="NCBI Taxonomy" id="163714"/>
    <lineage>
        <taxon>Eukaryota</taxon>
        <taxon>Metazoa</taxon>
        <taxon>Ecdysozoa</taxon>
        <taxon>Arthropoda</taxon>
        <taxon>Crustacea</taxon>
        <taxon>Oligostraca</taxon>
        <taxon>Ostracoda</taxon>
        <taxon>Podocopa</taxon>
        <taxon>Podocopida</taxon>
        <taxon>Cytherocopina</taxon>
        <taxon>Cytheroidea</taxon>
        <taxon>Cytherideidae</taxon>
        <taxon>Cyprideis</taxon>
    </lineage>
</organism>
<protein>
    <submittedName>
        <fullName evidence="1">Uncharacterized protein</fullName>
    </submittedName>
</protein>
<dbReference type="EMBL" id="OB670089">
    <property type="protein sequence ID" value="CAD7234839.1"/>
    <property type="molecule type" value="Genomic_DNA"/>
</dbReference>
<proteinExistence type="predicted"/>
<name>A0A7R8ZWZ2_9CRUS</name>
<reference evidence="1" key="1">
    <citation type="submission" date="2020-11" db="EMBL/GenBank/DDBJ databases">
        <authorList>
            <person name="Tran Van P."/>
        </authorList>
    </citation>
    <scope>NUCLEOTIDE SEQUENCE</scope>
</reference>
<gene>
    <name evidence="1" type="ORF">CTOB1V02_LOCUS12655</name>
</gene>
<accession>A0A7R8ZWZ2</accession>